<sequence length="395" mass="42369">MTTSAKSRQELTERAAALVGLLRRNAARTEEDRQIAGENIEALAEAGLFGLTVPRRFGGHQTSVRTLVEVSAELGRGCGSTAWNTALFNICGWLVGLYPERAQCEVYGEDPGARACSVLTPGGTSRATGDGQVITGRWPFASGCLHAQWALLGIPLAGASGEPPERGLALVPTDELTVEDTWHTAGMRGTGSHTLLAEDVFVPAHRVLSVTGALRGEYPTEFTDEALYRAAFVPVLASVIVAPQPGLARGGMELVLESLAKGRPLSHTFYEQARQAPSVQMQLAEAAQLIDTAELHLLRAADEIDAWAASGRHMPLRERARVRMDSATVARRSREALDLLLNVHGAGSFAEANPLQRMWRDQEAASRHALTNPAISSEVYGRALLGIEEQVSALI</sequence>
<dbReference type="Pfam" id="PF08028">
    <property type="entry name" value="Acyl-CoA_dh_2"/>
    <property type="match status" value="1"/>
</dbReference>
<dbReference type="SUPFAM" id="SSF47203">
    <property type="entry name" value="Acyl-CoA dehydrogenase C-terminal domain-like"/>
    <property type="match status" value="1"/>
</dbReference>
<dbReference type="RefSeq" id="WP_344960760.1">
    <property type="nucleotide sequence ID" value="NZ_BAAAXZ010000024.1"/>
</dbReference>
<dbReference type="EMBL" id="BAAAXZ010000024">
    <property type="protein sequence ID" value="GAA2913069.1"/>
    <property type="molecule type" value="Genomic_DNA"/>
</dbReference>
<dbReference type="InterPro" id="IPR046373">
    <property type="entry name" value="Acyl-CoA_Oxase/DH_mid-dom_sf"/>
</dbReference>
<dbReference type="Gene3D" id="1.10.540.10">
    <property type="entry name" value="Acyl-CoA dehydrogenase/oxidase, N-terminal domain"/>
    <property type="match status" value="1"/>
</dbReference>
<dbReference type="InterPro" id="IPR050741">
    <property type="entry name" value="Acyl-CoA_dehydrogenase"/>
</dbReference>
<comment type="caution">
    <text evidence="5">The sequence shown here is derived from an EMBL/GenBank/DDBJ whole genome shotgun (WGS) entry which is preliminary data.</text>
</comment>
<evidence type="ECO:0000313" key="6">
    <source>
        <dbReference type="Proteomes" id="UP001501102"/>
    </source>
</evidence>
<reference evidence="6" key="1">
    <citation type="journal article" date="2019" name="Int. J. Syst. Evol. Microbiol.">
        <title>The Global Catalogue of Microorganisms (GCM) 10K type strain sequencing project: providing services to taxonomists for standard genome sequencing and annotation.</title>
        <authorList>
            <consortium name="The Broad Institute Genomics Platform"/>
            <consortium name="The Broad Institute Genome Sequencing Center for Infectious Disease"/>
            <person name="Wu L."/>
            <person name="Ma J."/>
        </authorList>
    </citation>
    <scope>NUCLEOTIDE SEQUENCE [LARGE SCALE GENOMIC DNA]</scope>
    <source>
        <strain evidence="6">JCM 4087</strain>
    </source>
</reference>
<dbReference type="InterPro" id="IPR013107">
    <property type="entry name" value="Acyl-CoA_DH_C"/>
</dbReference>
<accession>A0ABP6IXL4</accession>
<feature type="domain" description="Acyl-CoA dehydrogenase C-terminal" evidence="4">
    <location>
        <begin position="239"/>
        <end position="373"/>
    </location>
</feature>
<keyword evidence="1" id="KW-0560">Oxidoreductase</keyword>
<evidence type="ECO:0000259" key="3">
    <source>
        <dbReference type="Pfam" id="PF02771"/>
    </source>
</evidence>
<gene>
    <name evidence="5" type="ORF">GCM10020221_05980</name>
</gene>
<dbReference type="PIRSF" id="PIRSF016578">
    <property type="entry name" value="HsaA"/>
    <property type="match status" value="1"/>
</dbReference>
<proteinExistence type="inferred from homology"/>
<dbReference type="InterPro" id="IPR036250">
    <property type="entry name" value="AcylCo_DH-like_C"/>
</dbReference>
<dbReference type="Pfam" id="PF02771">
    <property type="entry name" value="Acyl-CoA_dh_N"/>
    <property type="match status" value="1"/>
</dbReference>
<dbReference type="InterPro" id="IPR013786">
    <property type="entry name" value="AcylCoA_DH/ox_N"/>
</dbReference>
<evidence type="ECO:0000259" key="4">
    <source>
        <dbReference type="Pfam" id="PF08028"/>
    </source>
</evidence>
<dbReference type="PANTHER" id="PTHR48083:SF19">
    <property type="entry name" value="FLAVIN-DEPENDENT MONOOXYGENASE, OXYGENASE SUBUNIT HSAA"/>
    <property type="match status" value="1"/>
</dbReference>
<evidence type="ECO:0000256" key="2">
    <source>
        <dbReference type="ARBA" id="ARBA00049661"/>
    </source>
</evidence>
<dbReference type="Gene3D" id="1.20.140.10">
    <property type="entry name" value="Butyryl-CoA Dehydrogenase, subunit A, domain 3"/>
    <property type="match status" value="1"/>
</dbReference>
<protein>
    <submittedName>
        <fullName evidence="5">Acyl-CoA dehydrogenase family protein</fullName>
    </submittedName>
</protein>
<dbReference type="SUPFAM" id="SSF56645">
    <property type="entry name" value="Acyl-CoA dehydrogenase NM domain-like"/>
    <property type="match status" value="1"/>
</dbReference>
<name>A0ABP6IXL4_STRTU</name>
<feature type="domain" description="Acyl-CoA dehydrogenase/oxidase N-terminal" evidence="3">
    <location>
        <begin position="23"/>
        <end position="103"/>
    </location>
</feature>
<comment type="similarity">
    <text evidence="2">Belongs to the HpaH/HsaA monooxygenase family.</text>
</comment>
<evidence type="ECO:0000313" key="5">
    <source>
        <dbReference type="EMBL" id="GAA2913069.1"/>
    </source>
</evidence>
<organism evidence="5 6">
    <name type="scientific">Streptomyces thioluteus</name>
    <dbReference type="NCBI Taxonomy" id="66431"/>
    <lineage>
        <taxon>Bacteria</taxon>
        <taxon>Bacillati</taxon>
        <taxon>Actinomycetota</taxon>
        <taxon>Actinomycetes</taxon>
        <taxon>Kitasatosporales</taxon>
        <taxon>Streptomycetaceae</taxon>
        <taxon>Streptomyces</taxon>
    </lineage>
</organism>
<dbReference type="Gene3D" id="2.40.110.10">
    <property type="entry name" value="Butyryl-CoA Dehydrogenase, subunit A, domain 2"/>
    <property type="match status" value="1"/>
</dbReference>
<dbReference type="InterPro" id="IPR037069">
    <property type="entry name" value="AcylCoA_DH/ox_N_sf"/>
</dbReference>
<keyword evidence="6" id="KW-1185">Reference proteome</keyword>
<dbReference type="PANTHER" id="PTHR48083">
    <property type="entry name" value="MEDIUM-CHAIN SPECIFIC ACYL-COA DEHYDROGENASE, MITOCHONDRIAL-RELATED"/>
    <property type="match status" value="1"/>
</dbReference>
<evidence type="ECO:0000256" key="1">
    <source>
        <dbReference type="ARBA" id="ARBA00023002"/>
    </source>
</evidence>
<dbReference type="InterPro" id="IPR009100">
    <property type="entry name" value="AcylCoA_DH/oxidase_NM_dom_sf"/>
</dbReference>
<dbReference type="Proteomes" id="UP001501102">
    <property type="component" value="Unassembled WGS sequence"/>
</dbReference>